<protein>
    <submittedName>
        <fullName evidence="2">YheU family protein</fullName>
    </submittedName>
</protein>
<evidence type="ECO:0000256" key="1">
    <source>
        <dbReference type="ARBA" id="ARBA00006450"/>
    </source>
</evidence>
<dbReference type="SUPFAM" id="SSF118001">
    <property type="entry name" value="YehU-like"/>
    <property type="match status" value="1"/>
</dbReference>
<name>A0ABS8G949_9ALTE</name>
<comment type="similarity">
    <text evidence="1">Belongs to the UPF0270 family.</text>
</comment>
<dbReference type="NCBIfam" id="NF003438">
    <property type="entry name" value="PRK04966.1"/>
    <property type="match status" value="1"/>
</dbReference>
<evidence type="ECO:0000313" key="2">
    <source>
        <dbReference type="EMBL" id="MCC2617038.1"/>
    </source>
</evidence>
<dbReference type="Gene3D" id="1.10.10.610">
    <property type="entry name" value="YehU-like"/>
    <property type="match status" value="1"/>
</dbReference>
<sequence length="81" mass="9101">MRIPVEQLAADTLLNIVRDFVLREGTDYGESEVPLQTKVEQVVSALKRGEAVLLYSELHESVDIISIEAYRASQMTPPEQN</sequence>
<gene>
    <name evidence="2" type="ORF">LJ739_12370</name>
</gene>
<dbReference type="PIRSF" id="PIRSF006169">
    <property type="entry name" value="UCP006169"/>
    <property type="match status" value="1"/>
</dbReference>
<dbReference type="Pfam" id="PF06794">
    <property type="entry name" value="UPF0270"/>
    <property type="match status" value="1"/>
</dbReference>
<dbReference type="InterPro" id="IPR036685">
    <property type="entry name" value="YehU-like_sf"/>
</dbReference>
<comment type="caution">
    <text evidence="2">The sequence shown here is derived from an EMBL/GenBank/DDBJ whole genome shotgun (WGS) entry which is preliminary data.</text>
</comment>
<dbReference type="RefSeq" id="WP_229160927.1">
    <property type="nucleotide sequence ID" value="NZ_JAJEWP010000003.1"/>
</dbReference>
<accession>A0ABS8G949</accession>
<proteinExistence type="inferred from homology"/>
<reference evidence="2 3" key="1">
    <citation type="submission" date="2021-10" db="EMBL/GenBank/DDBJ databases">
        <title>Draft genome of Aestuariibacter halophilus JC2043.</title>
        <authorList>
            <person name="Emsley S.A."/>
            <person name="Pfannmuller K.M."/>
            <person name="Ushijima B."/>
            <person name="Saw J.H."/>
            <person name="Videau P."/>
        </authorList>
    </citation>
    <scope>NUCLEOTIDE SEQUENCE [LARGE SCALE GENOMIC DNA]</scope>
    <source>
        <strain evidence="2 3">JC2043</strain>
    </source>
</reference>
<dbReference type="Proteomes" id="UP001520878">
    <property type="component" value="Unassembled WGS sequence"/>
</dbReference>
<organism evidence="2 3">
    <name type="scientific">Fluctibacter halophilus</name>
    <dbReference type="NCBI Taxonomy" id="226011"/>
    <lineage>
        <taxon>Bacteria</taxon>
        <taxon>Pseudomonadati</taxon>
        <taxon>Pseudomonadota</taxon>
        <taxon>Gammaproteobacteria</taxon>
        <taxon>Alteromonadales</taxon>
        <taxon>Alteromonadaceae</taxon>
        <taxon>Fluctibacter</taxon>
    </lineage>
</organism>
<dbReference type="InterPro" id="IPR010648">
    <property type="entry name" value="UPF0270"/>
</dbReference>
<dbReference type="EMBL" id="JAJEWP010000003">
    <property type="protein sequence ID" value="MCC2617038.1"/>
    <property type="molecule type" value="Genomic_DNA"/>
</dbReference>
<evidence type="ECO:0000313" key="3">
    <source>
        <dbReference type="Proteomes" id="UP001520878"/>
    </source>
</evidence>
<keyword evidence="3" id="KW-1185">Reference proteome</keyword>